<organism evidence="1 2">
    <name type="scientific">Panagrolaimus sp. PS1159</name>
    <dbReference type="NCBI Taxonomy" id="55785"/>
    <lineage>
        <taxon>Eukaryota</taxon>
        <taxon>Metazoa</taxon>
        <taxon>Ecdysozoa</taxon>
        <taxon>Nematoda</taxon>
        <taxon>Chromadorea</taxon>
        <taxon>Rhabditida</taxon>
        <taxon>Tylenchina</taxon>
        <taxon>Panagrolaimomorpha</taxon>
        <taxon>Panagrolaimoidea</taxon>
        <taxon>Panagrolaimidae</taxon>
        <taxon>Panagrolaimus</taxon>
    </lineage>
</organism>
<dbReference type="WBParaSite" id="PS1159_v2.g13920.t1">
    <property type="protein sequence ID" value="PS1159_v2.g13920.t1"/>
    <property type="gene ID" value="PS1159_v2.g13920"/>
</dbReference>
<accession>A0AC35F4R0</accession>
<reference evidence="2" key="1">
    <citation type="submission" date="2022-11" db="UniProtKB">
        <authorList>
            <consortium name="WormBaseParasite"/>
        </authorList>
    </citation>
    <scope>IDENTIFICATION</scope>
</reference>
<dbReference type="Proteomes" id="UP000887580">
    <property type="component" value="Unplaced"/>
</dbReference>
<name>A0AC35F4R0_9BILA</name>
<evidence type="ECO:0000313" key="2">
    <source>
        <dbReference type="WBParaSite" id="PS1159_v2.g13920.t1"/>
    </source>
</evidence>
<protein>
    <submittedName>
        <fullName evidence="2">Transmembrane protein</fullName>
    </submittedName>
</protein>
<proteinExistence type="predicted"/>
<evidence type="ECO:0000313" key="1">
    <source>
        <dbReference type="Proteomes" id="UP000887580"/>
    </source>
</evidence>
<sequence>MYSFIFGVSCIFASFSLFDATCLSSQTNGNSAAFSVQQHQNYPVDTYCINLAIRYQADNDKFMEFHTKDYEIVAKSFLLNLNSTIRNRINIDCQNNPSVKTGDNSVAYSYNCCKDDSNINGVVCANPTLINIDNGAFQQMISFTTLMTSFLVFYINL</sequence>